<dbReference type="RefSeq" id="WP_379740351.1">
    <property type="nucleotide sequence ID" value="NZ_JBHSGW010000021.1"/>
</dbReference>
<dbReference type="Proteomes" id="UP001595885">
    <property type="component" value="Unassembled WGS sequence"/>
</dbReference>
<dbReference type="EMBL" id="JBHSGW010000021">
    <property type="protein sequence ID" value="MFC4739950.1"/>
    <property type="molecule type" value="Genomic_DNA"/>
</dbReference>
<evidence type="ECO:0000313" key="1">
    <source>
        <dbReference type="EMBL" id="MFC4739950.1"/>
    </source>
</evidence>
<name>A0ABV9P6B5_9FLAO</name>
<protein>
    <recommendedName>
        <fullName evidence="3">DUF4878 domain-containing protein</fullName>
    </recommendedName>
</protein>
<evidence type="ECO:0008006" key="3">
    <source>
        <dbReference type="Google" id="ProtNLM"/>
    </source>
</evidence>
<keyword evidence="2" id="KW-1185">Reference proteome</keyword>
<comment type="caution">
    <text evidence="1">The sequence shown here is derived from an EMBL/GenBank/DDBJ whole genome shotgun (WGS) entry which is preliminary data.</text>
</comment>
<gene>
    <name evidence="1" type="ORF">ACFO3U_08080</name>
</gene>
<reference evidence="2" key="1">
    <citation type="journal article" date="2019" name="Int. J. Syst. Evol. Microbiol.">
        <title>The Global Catalogue of Microorganisms (GCM) 10K type strain sequencing project: providing services to taxonomists for standard genome sequencing and annotation.</title>
        <authorList>
            <consortium name="The Broad Institute Genomics Platform"/>
            <consortium name="The Broad Institute Genome Sequencing Center for Infectious Disease"/>
            <person name="Wu L."/>
            <person name="Ma J."/>
        </authorList>
    </citation>
    <scope>NUCLEOTIDE SEQUENCE [LARGE SCALE GENOMIC DNA]</scope>
    <source>
        <strain evidence="2">CCUG 50349</strain>
    </source>
</reference>
<sequence length="198" mass="23840">MKIIFAFIFLTLFSCKNFNQEDKLLENIHVTDEEIYEVINLIIGEHDKAMEKDGFKINFYRYVLDRDSEPLFSKTDSLYIFKTDTIFSKNDARFIQQQIINRKEFKFKSNYIKSKKVISEEIIKNIINERYKTGQTFYEIYEQKFGENLYYRIGLPVFSVDKKTVFIKFDSFGSGETLIYKKVKNKWRIYCKISNWIS</sequence>
<dbReference type="PROSITE" id="PS51257">
    <property type="entry name" value="PROKAR_LIPOPROTEIN"/>
    <property type="match status" value="1"/>
</dbReference>
<evidence type="ECO:0000313" key="2">
    <source>
        <dbReference type="Proteomes" id="UP001595885"/>
    </source>
</evidence>
<organism evidence="1 2">
    <name type="scientific">Flavobacterium ponti</name>
    <dbReference type="NCBI Taxonomy" id="665133"/>
    <lineage>
        <taxon>Bacteria</taxon>
        <taxon>Pseudomonadati</taxon>
        <taxon>Bacteroidota</taxon>
        <taxon>Flavobacteriia</taxon>
        <taxon>Flavobacteriales</taxon>
        <taxon>Flavobacteriaceae</taxon>
        <taxon>Flavobacterium</taxon>
    </lineage>
</organism>
<proteinExistence type="predicted"/>
<accession>A0ABV9P6B5</accession>